<organism evidence="1 2">
    <name type="scientific">Melghirimyces algeriensis</name>
    <dbReference type="NCBI Taxonomy" id="910412"/>
    <lineage>
        <taxon>Bacteria</taxon>
        <taxon>Bacillati</taxon>
        <taxon>Bacillota</taxon>
        <taxon>Bacilli</taxon>
        <taxon>Bacillales</taxon>
        <taxon>Thermoactinomycetaceae</taxon>
        <taxon>Melghirimyces</taxon>
    </lineage>
</organism>
<proteinExistence type="predicted"/>
<dbReference type="AlphaFoldDB" id="A0A521ADH1"/>
<dbReference type="EMBL" id="FXTI01000001">
    <property type="protein sequence ID" value="SMO32865.1"/>
    <property type="molecule type" value="Genomic_DNA"/>
</dbReference>
<evidence type="ECO:0000313" key="2">
    <source>
        <dbReference type="Proteomes" id="UP000315636"/>
    </source>
</evidence>
<dbReference type="OrthoDB" id="2471269at2"/>
<sequence length="65" mass="7103">MRIGERLQDFIGQTIQVFTADGMIEGQLTSATDLSITIVAPLPPGYGPPTTIVIIIQTIFYIRIP</sequence>
<gene>
    <name evidence="1" type="ORF">SAMN06264849_10175</name>
</gene>
<protein>
    <recommendedName>
        <fullName evidence="3">LSM domain-containing protein</fullName>
    </recommendedName>
</protein>
<evidence type="ECO:0000313" key="1">
    <source>
        <dbReference type="EMBL" id="SMO32865.1"/>
    </source>
</evidence>
<dbReference type="Proteomes" id="UP000315636">
    <property type="component" value="Unassembled WGS sequence"/>
</dbReference>
<reference evidence="1 2" key="1">
    <citation type="submission" date="2017-05" db="EMBL/GenBank/DDBJ databases">
        <authorList>
            <person name="Varghese N."/>
            <person name="Submissions S."/>
        </authorList>
    </citation>
    <scope>NUCLEOTIDE SEQUENCE [LARGE SCALE GENOMIC DNA]</scope>
    <source>
        <strain evidence="1 2">DSM 45474</strain>
    </source>
</reference>
<keyword evidence="2" id="KW-1185">Reference proteome</keyword>
<evidence type="ECO:0008006" key="3">
    <source>
        <dbReference type="Google" id="ProtNLM"/>
    </source>
</evidence>
<dbReference type="RefSeq" id="WP_142503794.1">
    <property type="nucleotide sequence ID" value="NZ_FXTI01000001.1"/>
</dbReference>
<name>A0A521ADH1_9BACL</name>
<accession>A0A521ADH1</accession>